<dbReference type="EMBL" id="KV001974">
    <property type="protein sequence ID" value="KZV38341.1"/>
    <property type="molecule type" value="Genomic_DNA"/>
</dbReference>
<evidence type="ECO:0000313" key="2">
    <source>
        <dbReference type="Proteomes" id="UP000250235"/>
    </source>
</evidence>
<evidence type="ECO:0000313" key="1">
    <source>
        <dbReference type="EMBL" id="KZV38341.1"/>
    </source>
</evidence>
<protein>
    <submittedName>
        <fullName evidence="1">Uncharacterized protein</fullName>
    </submittedName>
</protein>
<organism evidence="1 2">
    <name type="scientific">Dorcoceras hygrometricum</name>
    <dbReference type="NCBI Taxonomy" id="472368"/>
    <lineage>
        <taxon>Eukaryota</taxon>
        <taxon>Viridiplantae</taxon>
        <taxon>Streptophyta</taxon>
        <taxon>Embryophyta</taxon>
        <taxon>Tracheophyta</taxon>
        <taxon>Spermatophyta</taxon>
        <taxon>Magnoliopsida</taxon>
        <taxon>eudicotyledons</taxon>
        <taxon>Gunneridae</taxon>
        <taxon>Pentapetalae</taxon>
        <taxon>asterids</taxon>
        <taxon>lamiids</taxon>
        <taxon>Lamiales</taxon>
        <taxon>Gesneriaceae</taxon>
        <taxon>Didymocarpoideae</taxon>
        <taxon>Trichosporeae</taxon>
        <taxon>Loxocarpinae</taxon>
        <taxon>Dorcoceras</taxon>
    </lineage>
</organism>
<dbReference type="Proteomes" id="UP000250235">
    <property type="component" value="Unassembled WGS sequence"/>
</dbReference>
<proteinExistence type="predicted"/>
<name>A0A2Z7BUU7_9LAMI</name>
<reference evidence="1 2" key="1">
    <citation type="journal article" date="2015" name="Proc. Natl. Acad. Sci. U.S.A.">
        <title>The resurrection genome of Boea hygrometrica: A blueprint for survival of dehydration.</title>
        <authorList>
            <person name="Xiao L."/>
            <person name="Yang G."/>
            <person name="Zhang L."/>
            <person name="Yang X."/>
            <person name="Zhao S."/>
            <person name="Ji Z."/>
            <person name="Zhou Q."/>
            <person name="Hu M."/>
            <person name="Wang Y."/>
            <person name="Chen M."/>
            <person name="Xu Y."/>
            <person name="Jin H."/>
            <person name="Xiao X."/>
            <person name="Hu G."/>
            <person name="Bao F."/>
            <person name="Hu Y."/>
            <person name="Wan P."/>
            <person name="Li L."/>
            <person name="Deng X."/>
            <person name="Kuang T."/>
            <person name="Xiang C."/>
            <person name="Zhu J.K."/>
            <person name="Oliver M.J."/>
            <person name="He Y."/>
        </authorList>
    </citation>
    <scope>NUCLEOTIDE SEQUENCE [LARGE SCALE GENOMIC DNA]</scope>
    <source>
        <strain evidence="2">cv. XS01</strain>
    </source>
</reference>
<gene>
    <name evidence="1" type="ORF">F511_22543</name>
</gene>
<accession>A0A2Z7BUU7</accession>
<sequence>MRELRVTSCWLGKTVKEMERRRFVKLKRCVWEPAAKGFRWYLKFSGSKRCRLKKSIRHRFAFTLKIQQMTCAMNKTSIYLQVSRISCCKSPAGLVVEFEKKSALTNKEFSSWTFSKANPAADDLATQFQQQRKTQQQCNFSSWRLATQTSSSPQKILNAKKDSLYIKLHHGNSKRFHIQQLAFSDADFIFSTKNSQRKERFFVHKASPWKFEKVPHAYKADFAQ</sequence>
<keyword evidence="2" id="KW-1185">Reference proteome</keyword>
<dbReference type="AlphaFoldDB" id="A0A2Z7BUU7"/>